<dbReference type="SUPFAM" id="SSF53187">
    <property type="entry name" value="Zn-dependent exopeptidases"/>
    <property type="match status" value="1"/>
</dbReference>
<dbReference type="RefSeq" id="WP_160625056.1">
    <property type="nucleotide sequence ID" value="NZ_WUUQ01000002.1"/>
</dbReference>
<dbReference type="InterPro" id="IPR050072">
    <property type="entry name" value="Peptidase_M20A"/>
</dbReference>
<organism evidence="1 2">
    <name type="scientific">Copranaerobaculum intestinale</name>
    <dbReference type="NCBI Taxonomy" id="2692629"/>
    <lineage>
        <taxon>Bacteria</taxon>
        <taxon>Bacillati</taxon>
        <taxon>Bacillota</taxon>
        <taxon>Erysipelotrichia</taxon>
        <taxon>Erysipelotrichales</taxon>
        <taxon>Erysipelotrichaceae</taxon>
        <taxon>Copranaerobaculum</taxon>
    </lineage>
</organism>
<dbReference type="EMBL" id="WUUQ01000002">
    <property type="protein sequence ID" value="MXQ73619.1"/>
    <property type="molecule type" value="Genomic_DNA"/>
</dbReference>
<dbReference type="PIRSF" id="PIRSF010386">
    <property type="entry name" value="RocB"/>
    <property type="match status" value="1"/>
</dbReference>
<dbReference type="Pfam" id="PF01546">
    <property type="entry name" value="Peptidase_M20"/>
    <property type="match status" value="1"/>
</dbReference>
<dbReference type="Gene3D" id="3.40.630.10">
    <property type="entry name" value="Zn peptidases"/>
    <property type="match status" value="1"/>
</dbReference>
<gene>
    <name evidence="1" type="ORF">GSF08_06685</name>
</gene>
<accession>A0A6N8UAL6</accession>
<proteinExistence type="predicted"/>
<keyword evidence="2" id="KW-1185">Reference proteome</keyword>
<reference evidence="1 2" key="2">
    <citation type="submission" date="2020-01" db="EMBL/GenBank/DDBJ databases">
        <title>Clostridiaceae sp. nov. isolated from the gut of human by culturomics.</title>
        <authorList>
            <person name="Chang Y."/>
        </authorList>
    </citation>
    <scope>NUCLEOTIDE SEQUENCE [LARGE SCALE GENOMIC DNA]</scope>
    <source>
        <strain evidence="1 2">DONG20-135</strain>
    </source>
</reference>
<dbReference type="AlphaFoldDB" id="A0A6N8UAL6"/>
<dbReference type="GO" id="GO:0016787">
    <property type="term" value="F:hydrolase activity"/>
    <property type="evidence" value="ECO:0007669"/>
    <property type="project" value="UniProtKB-KW"/>
</dbReference>
<name>A0A6N8UAL6_9FIRM</name>
<dbReference type="InterPro" id="IPR012166">
    <property type="entry name" value="Uncharacterised_RocB"/>
</dbReference>
<dbReference type="InterPro" id="IPR002933">
    <property type="entry name" value="Peptidase_M20"/>
</dbReference>
<evidence type="ECO:0000313" key="2">
    <source>
        <dbReference type="Proteomes" id="UP000434036"/>
    </source>
</evidence>
<evidence type="ECO:0000313" key="1">
    <source>
        <dbReference type="EMBL" id="MXQ73619.1"/>
    </source>
</evidence>
<sequence>MNKQRIFDHLLKLCAVPSISGSDGERAMPDTIRACLMEHAYFQKHPDFIDIFTIPQAAEKESYIFARYECERKTEKTILLLSHFDVVAIDEYGAGKPYAFDPIAYEDFLKKGKVHLDEESQADLESSHYLFGRGVCDMKWGLAADMEVLFHFAEHPDEAEANVLLVSVPDEERNSMGMLAAVPQLLAYQRKHNVKIEHCIVSEPDISPDKCMNGKRMFIGAAGKIMPLFYCVGKETHVGDPYFGLNPNTLCSAIVERMELDPNFIDTAKGYETPAPTCLKQSDCKTNYSVQTPYDAYCYFNLMTLSKTPDVIMKELIDLAEDAFAAVLKKRIEYHHAALKKVGKHIPINEYPVNVMTYQQLYQRCEQLHGQTFVTHMQTFIKQLKNDDLRKMSLAVVQEAHTFLDDRNPIIILSFTPPYYPHSGFLHEDAVLRKACERIVRDGEAIQETYHINDCFNGLTDMSYLSLREPVDIDSLTKNFPLWGIHYEVPLQKIRDLNIDFVNFGPLGKDPHKYTERIDLEYSMEKAPVLLLKLVRYLSES</sequence>
<keyword evidence="1" id="KW-0378">Hydrolase</keyword>
<protein>
    <submittedName>
        <fullName evidence="1">M20/M25/M40 family metallo-hydrolase</fullName>
    </submittedName>
</protein>
<dbReference type="PANTHER" id="PTHR43808:SF27">
    <property type="entry name" value="PROTEIN ROCB"/>
    <property type="match status" value="1"/>
</dbReference>
<dbReference type="PANTHER" id="PTHR43808">
    <property type="entry name" value="ACETYLORNITHINE DEACETYLASE"/>
    <property type="match status" value="1"/>
</dbReference>
<comment type="caution">
    <text evidence="1">The sequence shown here is derived from an EMBL/GenBank/DDBJ whole genome shotgun (WGS) entry which is preliminary data.</text>
</comment>
<reference evidence="1 2" key="1">
    <citation type="submission" date="2019-12" db="EMBL/GenBank/DDBJ databases">
        <authorList>
            <person name="Yang R."/>
        </authorList>
    </citation>
    <scope>NUCLEOTIDE SEQUENCE [LARGE SCALE GENOMIC DNA]</scope>
    <source>
        <strain evidence="1 2">DONG20-135</strain>
    </source>
</reference>
<dbReference type="Proteomes" id="UP000434036">
    <property type="component" value="Unassembled WGS sequence"/>
</dbReference>